<name>A0ABU2LLH7_9ACTN</name>
<dbReference type="GO" id="GO:0016301">
    <property type="term" value="F:kinase activity"/>
    <property type="evidence" value="ECO:0007669"/>
    <property type="project" value="UniProtKB-KW"/>
</dbReference>
<accession>A0ABU2LLH7</accession>
<evidence type="ECO:0000259" key="8">
    <source>
        <dbReference type="Pfam" id="PF00370"/>
    </source>
</evidence>
<keyword evidence="4 7" id="KW-0418">Kinase</keyword>
<keyword evidence="2 7" id="KW-0808">Transferase</keyword>
<dbReference type="InterPro" id="IPR018483">
    <property type="entry name" value="Carb_kinase_FGGY_CS"/>
</dbReference>
<dbReference type="CDD" id="cd07769">
    <property type="entry name" value="ASKHA_NBD_FGGY_GK"/>
    <property type="match status" value="1"/>
</dbReference>
<dbReference type="PANTHER" id="PTHR10196:SF69">
    <property type="entry name" value="GLYCEROL KINASE"/>
    <property type="match status" value="1"/>
</dbReference>
<evidence type="ECO:0000256" key="2">
    <source>
        <dbReference type="ARBA" id="ARBA00022679"/>
    </source>
</evidence>
<dbReference type="RefSeq" id="WP_311596191.1">
    <property type="nucleotide sequence ID" value="NZ_JAVREM010000004.1"/>
</dbReference>
<evidence type="ECO:0000256" key="1">
    <source>
        <dbReference type="ARBA" id="ARBA00009156"/>
    </source>
</evidence>
<dbReference type="Proteomes" id="UP001183420">
    <property type="component" value="Unassembled WGS sequence"/>
</dbReference>
<dbReference type="InterPro" id="IPR000577">
    <property type="entry name" value="Carb_kinase_FGGY"/>
</dbReference>
<dbReference type="EMBL" id="JAVREM010000004">
    <property type="protein sequence ID" value="MDT0317908.1"/>
    <property type="molecule type" value="Genomic_DNA"/>
</dbReference>
<dbReference type="PIRSF" id="PIRSF000538">
    <property type="entry name" value="GlpK"/>
    <property type="match status" value="1"/>
</dbReference>
<evidence type="ECO:0000256" key="4">
    <source>
        <dbReference type="ARBA" id="ARBA00022777"/>
    </source>
</evidence>
<dbReference type="SUPFAM" id="SSF53067">
    <property type="entry name" value="Actin-like ATPase domain"/>
    <property type="match status" value="2"/>
</dbReference>
<evidence type="ECO:0000256" key="3">
    <source>
        <dbReference type="ARBA" id="ARBA00022741"/>
    </source>
</evidence>
<dbReference type="Gene3D" id="3.30.420.40">
    <property type="match status" value="2"/>
</dbReference>
<dbReference type="PROSITE" id="PS00445">
    <property type="entry name" value="FGGY_KINASES_2"/>
    <property type="match status" value="1"/>
</dbReference>
<proteinExistence type="inferred from homology"/>
<evidence type="ECO:0000256" key="6">
    <source>
        <dbReference type="ARBA" id="ARBA00043149"/>
    </source>
</evidence>
<comment type="caution">
    <text evidence="10">The sequence shown here is derived from an EMBL/GenBank/DDBJ whole genome shotgun (WGS) entry which is preliminary data.</text>
</comment>
<dbReference type="PANTHER" id="PTHR10196">
    <property type="entry name" value="SUGAR KINASE"/>
    <property type="match status" value="1"/>
</dbReference>
<sequence>MTRDPLLLAVDQGTSATKALLVDGAGRVVATASAPLDVAHPRPGWVEQSPEAIWASVVRAVGACLAGQDPARVAGVGLSSQRESCLLWERATGRPLGPMLGWQDRRTADARAELLAAGVGPEVRAATGLPLDPMFSALKAGWLLDHHDPERVRSRRGELCLGTVDSWLLWRLGGGAGHGAHLVEVGNASRTQLLNVHTREWDERLLDLFRVPRAVLPRVTASTGPFPPVRGLPPLLDGTPVAAVLGDSHAALLAHGVRAPGSVKVTYGTGSSVMGLIDAPAQAEGSPLCLTVAWDDGAPAYALEGNIRSSGATLRWLAGLFGTDEATLAARAAADSGGVHLVPAFGGLAAPWWDNDATGVVSGLTFATGLPELARAALESIAFQVEDLVAGFDTVGRRIDTLLADGGATSNGTLMRLQADTSGRTVRRPHAGNLSALGAAHLAGRALGLTTPERLAAARGPEDVYRPQCPEPERARRVAAWHDAVARARLRPEPAPGPHRPGGQ</sequence>
<evidence type="ECO:0000256" key="5">
    <source>
        <dbReference type="ARBA" id="ARBA00022840"/>
    </source>
</evidence>
<feature type="domain" description="Carbohydrate kinase FGGY C-terminal" evidence="9">
    <location>
        <begin position="264"/>
        <end position="446"/>
    </location>
</feature>
<dbReference type="Pfam" id="PF00370">
    <property type="entry name" value="FGGY_N"/>
    <property type="match status" value="1"/>
</dbReference>
<evidence type="ECO:0000256" key="7">
    <source>
        <dbReference type="RuleBase" id="RU003733"/>
    </source>
</evidence>
<dbReference type="InterPro" id="IPR043129">
    <property type="entry name" value="ATPase_NBD"/>
</dbReference>
<feature type="domain" description="Carbohydrate kinase FGGY N-terminal" evidence="8">
    <location>
        <begin position="7"/>
        <end position="253"/>
    </location>
</feature>
<evidence type="ECO:0000313" key="10">
    <source>
        <dbReference type="EMBL" id="MDT0317908.1"/>
    </source>
</evidence>
<dbReference type="InterPro" id="IPR018485">
    <property type="entry name" value="FGGY_C"/>
</dbReference>
<protein>
    <recommendedName>
        <fullName evidence="6">ATP:glycerol 3-phosphotransferase</fullName>
    </recommendedName>
</protein>
<evidence type="ECO:0000313" key="11">
    <source>
        <dbReference type="Proteomes" id="UP001183420"/>
    </source>
</evidence>
<dbReference type="Pfam" id="PF02782">
    <property type="entry name" value="FGGY_C"/>
    <property type="match status" value="1"/>
</dbReference>
<keyword evidence="3" id="KW-0547">Nucleotide-binding</keyword>
<gene>
    <name evidence="10" type="ORF">RNC47_06065</name>
</gene>
<evidence type="ECO:0000259" key="9">
    <source>
        <dbReference type="Pfam" id="PF02782"/>
    </source>
</evidence>
<organism evidence="10 11">
    <name type="scientific">Streptomyces millisiae</name>
    <dbReference type="NCBI Taxonomy" id="3075542"/>
    <lineage>
        <taxon>Bacteria</taxon>
        <taxon>Bacillati</taxon>
        <taxon>Actinomycetota</taxon>
        <taxon>Actinomycetes</taxon>
        <taxon>Kitasatosporales</taxon>
        <taxon>Streptomycetaceae</taxon>
        <taxon>Streptomyces</taxon>
    </lineage>
</organism>
<reference evidence="11" key="1">
    <citation type="submission" date="2023-07" db="EMBL/GenBank/DDBJ databases">
        <title>30 novel species of actinomycetes from the DSMZ collection.</title>
        <authorList>
            <person name="Nouioui I."/>
        </authorList>
    </citation>
    <scope>NUCLEOTIDE SEQUENCE [LARGE SCALE GENOMIC DNA]</scope>
    <source>
        <strain evidence="11">DSM 44918</strain>
    </source>
</reference>
<keyword evidence="11" id="KW-1185">Reference proteome</keyword>
<comment type="similarity">
    <text evidence="1 7">Belongs to the FGGY kinase family.</text>
</comment>
<keyword evidence="5" id="KW-0067">ATP-binding</keyword>
<dbReference type="InterPro" id="IPR018484">
    <property type="entry name" value="FGGY_N"/>
</dbReference>